<dbReference type="EMBL" id="FNIR01000001">
    <property type="protein sequence ID" value="SDN48512.1"/>
    <property type="molecule type" value="Genomic_DNA"/>
</dbReference>
<feature type="region of interest" description="Disordered" evidence="1">
    <location>
        <begin position="256"/>
        <end position="278"/>
    </location>
</feature>
<dbReference type="Proteomes" id="UP000199088">
    <property type="component" value="Unassembled WGS sequence"/>
</dbReference>
<protein>
    <recommendedName>
        <fullName evidence="4">DUF1684 domain-containing protein</fullName>
    </recommendedName>
</protein>
<reference evidence="3" key="1">
    <citation type="submission" date="2016-10" db="EMBL/GenBank/DDBJ databases">
        <authorList>
            <person name="Varghese N."/>
            <person name="Submissions S."/>
        </authorList>
    </citation>
    <scope>NUCLEOTIDE SEQUENCE [LARGE SCALE GENOMIC DNA]</scope>
    <source>
        <strain evidence="3">DSM 45843</strain>
    </source>
</reference>
<dbReference type="OrthoDB" id="5493262at2"/>
<dbReference type="RefSeq" id="WP_091237904.1">
    <property type="nucleotide sequence ID" value="NZ_FNIR01000001.1"/>
</dbReference>
<sequence length="278" mass="29423">MTSTVTDTFARDWTQWHEGKEASLASPHGFLSVTALAWLTAEPVAIEGVPGRWSAGARGVVVTVDEGEELLVDGVPVVGEHVFGELGLRESVLTAAGETAVEVAERGGRYVVRLRDPRSPLRLGHPGTPAYPADPRWAVGGRFVPFAAPEPTTVGGAFEGVQHVYDAPGTIEFELAGRPLSLRAFPGHGEGALTVLFSDETSGDTTYAFRSLHLVPDADGRVTVDLNRAANLPCAYTDLATCPLPPAENRLPLRVEAGERTPTTRGVARPTDNGAVLS</sequence>
<name>A0A1H0BS87_9ACTN</name>
<dbReference type="Pfam" id="PF07920">
    <property type="entry name" value="DUF1684"/>
    <property type="match status" value="1"/>
</dbReference>
<organism evidence="2 3">
    <name type="scientific">Klenkia soli</name>
    <dbReference type="NCBI Taxonomy" id="1052260"/>
    <lineage>
        <taxon>Bacteria</taxon>
        <taxon>Bacillati</taxon>
        <taxon>Actinomycetota</taxon>
        <taxon>Actinomycetes</taxon>
        <taxon>Geodermatophilales</taxon>
        <taxon>Geodermatophilaceae</taxon>
        <taxon>Klenkia</taxon>
    </lineage>
</organism>
<accession>A0A1H0BS87</accession>
<evidence type="ECO:0000256" key="1">
    <source>
        <dbReference type="SAM" id="MobiDB-lite"/>
    </source>
</evidence>
<keyword evidence="3" id="KW-1185">Reference proteome</keyword>
<proteinExistence type="predicted"/>
<evidence type="ECO:0000313" key="2">
    <source>
        <dbReference type="EMBL" id="SDN48512.1"/>
    </source>
</evidence>
<dbReference type="PANTHER" id="PTHR41913:SF1">
    <property type="entry name" value="DUF1684 DOMAIN-CONTAINING PROTEIN"/>
    <property type="match status" value="1"/>
</dbReference>
<dbReference type="STRING" id="1052260.SAMN05660199_00102"/>
<dbReference type="AlphaFoldDB" id="A0A1H0BS87"/>
<evidence type="ECO:0008006" key="4">
    <source>
        <dbReference type="Google" id="ProtNLM"/>
    </source>
</evidence>
<evidence type="ECO:0000313" key="3">
    <source>
        <dbReference type="Proteomes" id="UP000199088"/>
    </source>
</evidence>
<dbReference type="InterPro" id="IPR012467">
    <property type="entry name" value="DUF1684"/>
</dbReference>
<gene>
    <name evidence="2" type="ORF">SAMN05660199_00102</name>
</gene>
<dbReference type="PANTHER" id="PTHR41913">
    <property type="entry name" value="DUF1684 DOMAIN-CONTAINING PROTEIN"/>
    <property type="match status" value="1"/>
</dbReference>